<dbReference type="RefSeq" id="WP_289453195.1">
    <property type="nucleotide sequence ID" value="NZ_JAUCGQ010000001.1"/>
</dbReference>
<evidence type="ECO:0000313" key="4">
    <source>
        <dbReference type="Proteomes" id="UP001529338"/>
    </source>
</evidence>
<evidence type="ECO:0000259" key="2">
    <source>
        <dbReference type="PROSITE" id="PS50966"/>
    </source>
</evidence>
<proteinExistence type="predicted"/>
<dbReference type="InterPro" id="IPR007527">
    <property type="entry name" value="Znf_SWIM"/>
</dbReference>
<dbReference type="PROSITE" id="PS50966">
    <property type="entry name" value="ZF_SWIM"/>
    <property type="match status" value="1"/>
</dbReference>
<feature type="domain" description="SWIM-type" evidence="2">
    <location>
        <begin position="54"/>
        <end position="87"/>
    </location>
</feature>
<name>A0ABT7SBV8_9CELL</name>
<organism evidence="3 4">
    <name type="scientific">Cellulomonas alba</name>
    <dbReference type="NCBI Taxonomy" id="3053467"/>
    <lineage>
        <taxon>Bacteria</taxon>
        <taxon>Bacillati</taxon>
        <taxon>Actinomycetota</taxon>
        <taxon>Actinomycetes</taxon>
        <taxon>Micrococcales</taxon>
        <taxon>Cellulomonadaceae</taxon>
        <taxon>Cellulomonas</taxon>
    </lineage>
</organism>
<dbReference type="Proteomes" id="UP001529338">
    <property type="component" value="Unassembled WGS sequence"/>
</dbReference>
<reference evidence="3 4" key="1">
    <citation type="submission" date="2023-06" db="EMBL/GenBank/DDBJ databases">
        <title>Cellulomonas sp. MW4 Whole genome sequence.</title>
        <authorList>
            <person name="Park S."/>
        </authorList>
    </citation>
    <scope>NUCLEOTIDE SEQUENCE [LARGE SCALE GENOMIC DNA]</scope>
    <source>
        <strain evidence="3 4">MW4</strain>
    </source>
</reference>
<protein>
    <submittedName>
        <fullName evidence="3">SWIM zinc finger family protein</fullName>
    </submittedName>
</protein>
<keyword evidence="4" id="KW-1185">Reference proteome</keyword>
<evidence type="ECO:0000256" key="1">
    <source>
        <dbReference type="PROSITE-ProRule" id="PRU00325"/>
    </source>
</evidence>
<gene>
    <name evidence="3" type="ORF">QRT04_01905</name>
</gene>
<dbReference type="Pfam" id="PF04434">
    <property type="entry name" value="SWIM"/>
    <property type="match status" value="1"/>
</dbReference>
<keyword evidence="1" id="KW-0479">Metal-binding</keyword>
<keyword evidence="1" id="KW-0862">Zinc</keyword>
<dbReference type="EMBL" id="JAUCGQ010000001">
    <property type="protein sequence ID" value="MDM7853674.1"/>
    <property type="molecule type" value="Genomic_DNA"/>
</dbReference>
<evidence type="ECO:0000313" key="3">
    <source>
        <dbReference type="EMBL" id="MDM7853674.1"/>
    </source>
</evidence>
<sequence>MPPPWSTEQVLSLSPDASSTAAARKLATPVPWGSTGATDAAVWGLCAGSGKSPYVTVVDLTGPAYSCSCPSRKFPCKHALALLVLWSQGQVAAAVEPAEFARTWLAGRAARAARPATSAAAEPVDEAAAARRVTARADRVAAGVADLQRWLRDQVTHGLAGADRAGYRHFEPVAGRLVDAQAPGLADTVRTLPAAAASGEGWPARLLEELALLHLLTTAHARLDELPDGLAAVVRRRIGFPTRAADVLATPAHRDTWAVLSVHDSSQDRLSVRRVHLHGTTSARDVAVVSFAAAGQPLDASLMAGTTLDADVHTYPGDPFRALVGQRHGEPARLTAPPAGVTLRDAARRWADALTADPWAAAIPVVLGPALVGVDGHGAFWVQDDTGRLPVPLGVQPWTALAVAGGRPVVLAVDYGAAGATPRAVLAGEELVAL</sequence>
<accession>A0ABT7SBV8</accession>
<comment type="caution">
    <text evidence="3">The sequence shown here is derived from an EMBL/GenBank/DDBJ whole genome shotgun (WGS) entry which is preliminary data.</text>
</comment>
<keyword evidence="1" id="KW-0863">Zinc-finger</keyword>